<keyword evidence="8" id="KW-0238">DNA-binding</keyword>
<keyword evidence="2" id="KW-0217">Developmental protein</keyword>
<comment type="function">
    <text evidence="11">DNA-binding protein that may be implicated in chromatin remodeling and/or transcriptional regulation during spermiogenesis, the process of spermatid maturation into spermatozoa.</text>
</comment>
<dbReference type="InterPro" id="IPR036390">
    <property type="entry name" value="WH_DNA-bd_sf"/>
</dbReference>
<accession>A0AAX6PTG7</accession>
<dbReference type="GO" id="GO:0006334">
    <property type="term" value="P:nucleosome assembly"/>
    <property type="evidence" value="ECO:0007669"/>
    <property type="project" value="InterPro"/>
</dbReference>
<dbReference type="InterPro" id="IPR005818">
    <property type="entry name" value="Histone_H1/H5_H15"/>
</dbReference>
<keyword evidence="6" id="KW-0744">Spermatogenesis</keyword>
<evidence type="ECO:0000256" key="12">
    <source>
        <dbReference type="ARBA" id="ARBA00073461"/>
    </source>
</evidence>
<dbReference type="Pfam" id="PF00538">
    <property type="entry name" value="Linker_histone"/>
    <property type="match status" value="1"/>
</dbReference>
<evidence type="ECO:0000256" key="5">
    <source>
        <dbReference type="ARBA" id="ARBA00022853"/>
    </source>
</evidence>
<dbReference type="InterPro" id="IPR036388">
    <property type="entry name" value="WH-like_DNA-bd_sf"/>
</dbReference>
<dbReference type="PROSITE" id="PS51504">
    <property type="entry name" value="H15"/>
    <property type="match status" value="1"/>
</dbReference>
<gene>
    <name evidence="17" type="primary">LOC101702472</name>
</gene>
<dbReference type="KEGG" id="hgl:101702472"/>
<keyword evidence="10" id="KW-0539">Nucleus</keyword>
<sequence length="180" mass="19154">MESHPATTLEVLTPSCPCLALQEEIQSDSALLPPPEHTTASAAEGGGWQAIASGATSKNETGRATCPKVSPKPSISKVILRAAADKGPRHLVSLAALKSAVATVGYDVSRNAWRFKRALKKLVDQGMLQQVTGRGALGSFRLGKKQASKPKLKAKSPSQSQRRRAQRRGGQCRPGQHRSL</sequence>
<evidence type="ECO:0000256" key="7">
    <source>
        <dbReference type="ARBA" id="ARBA00023015"/>
    </source>
</evidence>
<evidence type="ECO:0000256" key="6">
    <source>
        <dbReference type="ARBA" id="ARBA00022871"/>
    </source>
</evidence>
<dbReference type="FunFam" id="1.10.10.10:FF:000724">
    <property type="entry name" value="Histone H1-like protein in spermatids 1"/>
    <property type="match status" value="1"/>
</dbReference>
<keyword evidence="9" id="KW-0804">Transcription</keyword>
<evidence type="ECO:0000256" key="2">
    <source>
        <dbReference type="ARBA" id="ARBA00022473"/>
    </source>
</evidence>
<evidence type="ECO:0000256" key="13">
    <source>
        <dbReference type="ARBA" id="ARBA00081945"/>
    </source>
</evidence>
<evidence type="ECO:0000256" key="8">
    <source>
        <dbReference type="ARBA" id="ARBA00023125"/>
    </source>
</evidence>
<proteinExistence type="predicted"/>
<feature type="region of interest" description="Disordered" evidence="14">
    <location>
        <begin position="136"/>
        <end position="180"/>
    </location>
</feature>
<dbReference type="GeneID" id="101702472"/>
<dbReference type="Gene3D" id="1.10.10.10">
    <property type="entry name" value="Winged helix-like DNA-binding domain superfamily/Winged helix DNA-binding domain"/>
    <property type="match status" value="1"/>
</dbReference>
<evidence type="ECO:0000256" key="10">
    <source>
        <dbReference type="ARBA" id="ARBA00023242"/>
    </source>
</evidence>
<protein>
    <recommendedName>
        <fullName evidence="12">Histone H1.9</fullName>
    </recommendedName>
    <alternativeName>
        <fullName evidence="13">Spermatid-specific linker histone H1-like protein</fullName>
    </alternativeName>
</protein>
<evidence type="ECO:0000256" key="1">
    <source>
        <dbReference type="ARBA" id="ARBA00022454"/>
    </source>
</evidence>
<dbReference type="GO" id="GO:0003677">
    <property type="term" value="F:DNA binding"/>
    <property type="evidence" value="ECO:0007669"/>
    <property type="project" value="UniProtKB-KW"/>
</dbReference>
<dbReference type="GO" id="GO:0030261">
    <property type="term" value="P:chromosome condensation"/>
    <property type="evidence" value="ECO:0007669"/>
    <property type="project" value="UniProtKB-ARBA"/>
</dbReference>
<evidence type="ECO:0000313" key="16">
    <source>
        <dbReference type="Proteomes" id="UP000694906"/>
    </source>
</evidence>
<keyword evidence="1" id="KW-0158">Chromosome</keyword>
<keyword evidence="7" id="KW-0805">Transcription regulation</keyword>
<dbReference type="Proteomes" id="UP000694906">
    <property type="component" value="Unplaced"/>
</dbReference>
<dbReference type="AlphaFoldDB" id="A0AAX6PTG7"/>
<feature type="compositionally biased region" description="Basic residues" evidence="14">
    <location>
        <begin position="142"/>
        <end position="154"/>
    </location>
</feature>
<evidence type="ECO:0000256" key="3">
    <source>
        <dbReference type="ARBA" id="ARBA00022553"/>
    </source>
</evidence>
<evidence type="ECO:0000313" key="17">
    <source>
        <dbReference type="RefSeq" id="XP_004859737.1"/>
    </source>
</evidence>
<evidence type="ECO:0000256" key="14">
    <source>
        <dbReference type="SAM" id="MobiDB-lite"/>
    </source>
</evidence>
<feature type="region of interest" description="Disordered" evidence="14">
    <location>
        <begin position="27"/>
        <end position="71"/>
    </location>
</feature>
<reference evidence="17" key="1">
    <citation type="submission" date="2025-08" db="UniProtKB">
        <authorList>
            <consortium name="RefSeq"/>
        </authorList>
    </citation>
    <scope>IDENTIFICATION</scope>
</reference>
<dbReference type="GO" id="GO:0030154">
    <property type="term" value="P:cell differentiation"/>
    <property type="evidence" value="ECO:0007669"/>
    <property type="project" value="UniProtKB-KW"/>
</dbReference>
<organism evidence="16 17">
    <name type="scientific">Heterocephalus glaber</name>
    <name type="common">Naked mole rat</name>
    <dbReference type="NCBI Taxonomy" id="10181"/>
    <lineage>
        <taxon>Eukaryota</taxon>
        <taxon>Metazoa</taxon>
        <taxon>Chordata</taxon>
        <taxon>Craniata</taxon>
        <taxon>Vertebrata</taxon>
        <taxon>Euteleostomi</taxon>
        <taxon>Mammalia</taxon>
        <taxon>Eutheria</taxon>
        <taxon>Euarchontoglires</taxon>
        <taxon>Glires</taxon>
        <taxon>Rodentia</taxon>
        <taxon>Hystricomorpha</taxon>
        <taxon>Bathyergidae</taxon>
        <taxon>Heterocephalus</taxon>
    </lineage>
</organism>
<keyword evidence="16" id="KW-1185">Reference proteome</keyword>
<keyword evidence="4" id="KW-0221">Differentiation</keyword>
<dbReference type="SMART" id="SM00526">
    <property type="entry name" value="H15"/>
    <property type="match status" value="1"/>
</dbReference>
<dbReference type="GO" id="GO:0007283">
    <property type="term" value="P:spermatogenesis"/>
    <property type="evidence" value="ECO:0007669"/>
    <property type="project" value="UniProtKB-KW"/>
</dbReference>
<dbReference type="SUPFAM" id="SSF46785">
    <property type="entry name" value="Winged helix' DNA-binding domain"/>
    <property type="match status" value="1"/>
</dbReference>
<feature type="domain" description="H15" evidence="15">
    <location>
        <begin position="71"/>
        <end position="144"/>
    </location>
</feature>
<evidence type="ECO:0000256" key="4">
    <source>
        <dbReference type="ARBA" id="ARBA00022782"/>
    </source>
</evidence>
<evidence type="ECO:0000259" key="15">
    <source>
        <dbReference type="PROSITE" id="PS51504"/>
    </source>
</evidence>
<evidence type="ECO:0000256" key="11">
    <source>
        <dbReference type="ARBA" id="ARBA00055987"/>
    </source>
</evidence>
<keyword evidence="5" id="KW-0156">Chromatin regulator</keyword>
<dbReference type="RefSeq" id="XP_004859737.1">
    <property type="nucleotide sequence ID" value="XM_004859680.3"/>
</dbReference>
<keyword evidence="3" id="KW-0597">Phosphoprotein</keyword>
<dbReference type="GO" id="GO:0000786">
    <property type="term" value="C:nucleosome"/>
    <property type="evidence" value="ECO:0007669"/>
    <property type="project" value="InterPro"/>
</dbReference>
<evidence type="ECO:0000256" key="9">
    <source>
        <dbReference type="ARBA" id="ARBA00023163"/>
    </source>
</evidence>
<name>A0AAX6PTG7_HETGA</name>